<dbReference type="Proteomes" id="UP000008808">
    <property type="component" value="Chromosome"/>
</dbReference>
<protein>
    <submittedName>
        <fullName evidence="3">Uncharacterized protein</fullName>
    </submittedName>
</protein>
<organism evidence="3 4">
    <name type="scientific">Erythrobacter litoralis (strain HTCC2594)</name>
    <dbReference type="NCBI Taxonomy" id="314225"/>
    <lineage>
        <taxon>Bacteria</taxon>
        <taxon>Pseudomonadati</taxon>
        <taxon>Pseudomonadota</taxon>
        <taxon>Alphaproteobacteria</taxon>
        <taxon>Sphingomonadales</taxon>
        <taxon>Erythrobacteraceae</taxon>
        <taxon>Erythrobacter/Porphyrobacter group</taxon>
        <taxon>Erythrobacter</taxon>
    </lineage>
</organism>
<keyword evidence="2" id="KW-0812">Transmembrane</keyword>
<evidence type="ECO:0000313" key="3">
    <source>
        <dbReference type="EMBL" id="ABC62765.1"/>
    </source>
</evidence>
<dbReference type="HOGENOM" id="CLU_165381_0_0_5"/>
<dbReference type="EMBL" id="CP000157">
    <property type="protein sequence ID" value="ABC62765.1"/>
    <property type="molecule type" value="Genomic_DNA"/>
</dbReference>
<proteinExistence type="predicted"/>
<evidence type="ECO:0000313" key="4">
    <source>
        <dbReference type="Proteomes" id="UP000008808"/>
    </source>
</evidence>
<feature type="coiled-coil region" evidence="1">
    <location>
        <begin position="68"/>
        <end position="95"/>
    </location>
</feature>
<feature type="transmembrane region" description="Helical" evidence="2">
    <location>
        <begin position="16"/>
        <end position="35"/>
    </location>
</feature>
<keyword evidence="2" id="KW-1133">Transmembrane helix</keyword>
<dbReference type="STRING" id="314225.ELI_03365"/>
<reference evidence="4" key="1">
    <citation type="journal article" date="2009" name="J. Bacteriol.">
        <title>Complete genome sequence of Erythrobacter litoralis HTCC2594.</title>
        <authorList>
            <person name="Oh H.M."/>
            <person name="Giovannoni S.J."/>
            <person name="Ferriera S."/>
            <person name="Johnson J."/>
            <person name="Cho J.C."/>
        </authorList>
    </citation>
    <scope>NUCLEOTIDE SEQUENCE [LARGE SCALE GENOMIC DNA]</scope>
    <source>
        <strain evidence="4">HTCC2594</strain>
    </source>
</reference>
<dbReference type="KEGG" id="eli:ELI_03365"/>
<keyword evidence="2" id="KW-0472">Membrane</keyword>
<evidence type="ECO:0000256" key="2">
    <source>
        <dbReference type="SAM" id="Phobius"/>
    </source>
</evidence>
<dbReference type="RefSeq" id="WP_011413641.1">
    <property type="nucleotide sequence ID" value="NC_007722.1"/>
</dbReference>
<name>Q2NC26_ERYLH</name>
<evidence type="ECO:0000256" key="1">
    <source>
        <dbReference type="SAM" id="Coils"/>
    </source>
</evidence>
<sequence length="124" mass="13473">MTPEAAQAASAIVPHLPWIVGGALAIGAAGVWGWVHTTKLRIQNGYPLEGMWGQSLKPSTDGQTAERVRLLTQENAELRAELGSMKDRLANVERIVTDSGYQLTSEIDKLREPALQHRETEGSA</sequence>
<dbReference type="eggNOG" id="ENOG5030MES">
    <property type="taxonomic scope" value="Bacteria"/>
</dbReference>
<gene>
    <name evidence="3" type="ordered locus">ELI_03365</name>
</gene>
<dbReference type="OrthoDB" id="7391494at2"/>
<keyword evidence="4" id="KW-1185">Reference proteome</keyword>
<accession>Q2NC26</accession>
<keyword evidence="1" id="KW-0175">Coiled coil</keyword>
<dbReference type="AlphaFoldDB" id="Q2NC26"/>